<name>V8P5A3_OPHHA</name>
<accession>V8P5A3</accession>
<protein>
    <submittedName>
        <fullName evidence="3">Caskin-1</fullName>
    </submittedName>
</protein>
<dbReference type="OrthoDB" id="6156898at2759"/>
<feature type="non-terminal residue" evidence="3">
    <location>
        <position position="1"/>
    </location>
</feature>
<keyword evidence="2" id="KW-0040">ANK repeat</keyword>
<dbReference type="Gene3D" id="1.10.150.50">
    <property type="entry name" value="Transcription Factor, Ets-1"/>
    <property type="match status" value="1"/>
</dbReference>
<evidence type="ECO:0000256" key="2">
    <source>
        <dbReference type="ARBA" id="ARBA00023043"/>
    </source>
</evidence>
<dbReference type="Proteomes" id="UP000018936">
    <property type="component" value="Unassembled WGS sequence"/>
</dbReference>
<evidence type="ECO:0000256" key="1">
    <source>
        <dbReference type="ARBA" id="ARBA00022737"/>
    </source>
</evidence>
<dbReference type="EMBL" id="AZIM01000752">
    <property type="protein sequence ID" value="ETE69485.1"/>
    <property type="molecule type" value="Genomic_DNA"/>
</dbReference>
<dbReference type="InterPro" id="IPR033635">
    <property type="entry name" value="ANKS1/Caskin"/>
</dbReference>
<dbReference type="SUPFAM" id="SSF47769">
    <property type="entry name" value="SAM/Pointed domain"/>
    <property type="match status" value="1"/>
</dbReference>
<keyword evidence="4" id="KW-1185">Reference proteome</keyword>
<dbReference type="PANTHER" id="PTHR24174:SF11">
    <property type="entry name" value="CASKIN-1"/>
    <property type="match status" value="1"/>
</dbReference>
<reference evidence="3 4" key="1">
    <citation type="journal article" date="2013" name="Proc. Natl. Acad. Sci. U.S.A.">
        <title>The king cobra genome reveals dynamic gene evolution and adaptation in the snake venom system.</title>
        <authorList>
            <person name="Vonk F.J."/>
            <person name="Casewell N.R."/>
            <person name="Henkel C.V."/>
            <person name="Heimberg A.M."/>
            <person name="Jansen H.J."/>
            <person name="McCleary R.J."/>
            <person name="Kerkkamp H.M."/>
            <person name="Vos R.A."/>
            <person name="Guerreiro I."/>
            <person name="Calvete J.J."/>
            <person name="Wuster W."/>
            <person name="Woods A.E."/>
            <person name="Logan J.M."/>
            <person name="Harrison R.A."/>
            <person name="Castoe T.A."/>
            <person name="de Koning A.P."/>
            <person name="Pollock D.D."/>
            <person name="Yandell M."/>
            <person name="Calderon D."/>
            <person name="Renjifo C."/>
            <person name="Currier R.B."/>
            <person name="Salgado D."/>
            <person name="Pla D."/>
            <person name="Sanz L."/>
            <person name="Hyder A.S."/>
            <person name="Ribeiro J.M."/>
            <person name="Arntzen J.W."/>
            <person name="van den Thillart G.E."/>
            <person name="Boetzer M."/>
            <person name="Pirovano W."/>
            <person name="Dirks R.P."/>
            <person name="Spaink H.P."/>
            <person name="Duboule D."/>
            <person name="McGlinn E."/>
            <person name="Kini R.M."/>
            <person name="Richardson M.K."/>
        </authorList>
    </citation>
    <scope>NUCLEOTIDE SEQUENCE</scope>
    <source>
        <tissue evidence="3">Blood</tissue>
    </source>
</reference>
<dbReference type="AlphaFoldDB" id="V8P5A3"/>
<sequence length="337" mass="37637">MRKGRKLQLGLETGCFLARRQILPAGDSGFAKETSEAVYQWLYKFQLQLYASNFINAGYDIPTISRMTPEVRALADKNGGGRTKETKELPAQRSIQAEAGGSSGALCSSETFETHLFGRKKEGGLLLHRYAQRMVFKKWWLHGQSQNSACFERLMPPSWFLLTHLAVIHVTGTVGRKRTAPHFRAQVLRLLGRNRSGVKKVSMTAGVETREPCNGVSSRNPAPAYLTGMSYTLTLESLQPDLRHPDTYTMWRITPVLLLGQETTWQAVLLCARAAAPQRHWRNVPCNVWPSVTAEVGQQHDRCRGVGGLAAVVLSLMFMHAPHPTSYNQMVGQWVGF</sequence>
<comment type="caution">
    <text evidence="3">The sequence shown here is derived from an EMBL/GenBank/DDBJ whole genome shotgun (WGS) entry which is preliminary data.</text>
</comment>
<proteinExistence type="predicted"/>
<dbReference type="InterPro" id="IPR013761">
    <property type="entry name" value="SAM/pointed_sf"/>
</dbReference>
<dbReference type="PANTHER" id="PTHR24174">
    <property type="entry name" value="ANKYRIN REPEAT AND STERILE ALPHA MOTIF DOMAIN-CONTAINING PROTEIN 1"/>
    <property type="match status" value="1"/>
</dbReference>
<evidence type="ECO:0000313" key="4">
    <source>
        <dbReference type="Proteomes" id="UP000018936"/>
    </source>
</evidence>
<evidence type="ECO:0000313" key="3">
    <source>
        <dbReference type="EMBL" id="ETE69485.1"/>
    </source>
</evidence>
<organism evidence="3 4">
    <name type="scientific">Ophiophagus hannah</name>
    <name type="common">King cobra</name>
    <name type="synonym">Naja hannah</name>
    <dbReference type="NCBI Taxonomy" id="8665"/>
    <lineage>
        <taxon>Eukaryota</taxon>
        <taxon>Metazoa</taxon>
        <taxon>Chordata</taxon>
        <taxon>Craniata</taxon>
        <taxon>Vertebrata</taxon>
        <taxon>Euteleostomi</taxon>
        <taxon>Lepidosauria</taxon>
        <taxon>Squamata</taxon>
        <taxon>Bifurcata</taxon>
        <taxon>Unidentata</taxon>
        <taxon>Episquamata</taxon>
        <taxon>Toxicofera</taxon>
        <taxon>Serpentes</taxon>
        <taxon>Colubroidea</taxon>
        <taxon>Elapidae</taxon>
        <taxon>Elapinae</taxon>
        <taxon>Ophiophagus</taxon>
    </lineage>
</organism>
<keyword evidence="1" id="KW-0677">Repeat</keyword>
<gene>
    <name evidence="3" type="primary">CASKIN1</name>
    <name evidence="3" type="ORF">L345_04719</name>
</gene>